<dbReference type="OrthoDB" id="1951600at2"/>
<evidence type="ECO:0000313" key="2">
    <source>
        <dbReference type="Proteomes" id="UP000199296"/>
    </source>
</evidence>
<dbReference type="STRING" id="470826.SAMN04488027_10575"/>
<dbReference type="Proteomes" id="UP000199296">
    <property type="component" value="Unassembled WGS sequence"/>
</dbReference>
<dbReference type="InterPro" id="IPR050580">
    <property type="entry name" value="2H_phosphoesterase_YjcG-like"/>
</dbReference>
<evidence type="ECO:0000313" key="1">
    <source>
        <dbReference type="EMBL" id="SDG68492.1"/>
    </source>
</evidence>
<protein>
    <submittedName>
        <fullName evidence="1">2'-5' RNA ligase</fullName>
    </submittedName>
</protein>
<dbReference type="PANTHER" id="PTHR40037">
    <property type="entry name" value="PHOSPHOESTERASE YJCG-RELATED"/>
    <property type="match status" value="1"/>
</dbReference>
<gene>
    <name evidence="1" type="ORF">SAMN04488027_10575</name>
</gene>
<dbReference type="RefSeq" id="WP_093367107.1">
    <property type="nucleotide sequence ID" value="NZ_FNCW01000005.1"/>
</dbReference>
<keyword evidence="2" id="KW-1185">Reference proteome</keyword>
<reference evidence="1 2" key="1">
    <citation type="submission" date="2016-10" db="EMBL/GenBank/DDBJ databases">
        <authorList>
            <person name="de Groot N.N."/>
        </authorList>
    </citation>
    <scope>NUCLEOTIDE SEQUENCE [LARGE SCALE GENOMIC DNA]</scope>
    <source>
        <strain evidence="1 2">DSM 19803</strain>
    </source>
</reference>
<keyword evidence="1" id="KW-0436">Ligase</keyword>
<dbReference type="SUPFAM" id="SSF55144">
    <property type="entry name" value="LigT-like"/>
    <property type="match status" value="1"/>
</dbReference>
<dbReference type="Gene3D" id="3.90.1140.10">
    <property type="entry name" value="Cyclic phosphodiesterase"/>
    <property type="match status" value="1"/>
</dbReference>
<dbReference type="GO" id="GO:0016874">
    <property type="term" value="F:ligase activity"/>
    <property type="evidence" value="ECO:0007669"/>
    <property type="project" value="UniProtKB-KW"/>
</dbReference>
<organism evidence="1 2">
    <name type="scientific">Psychroflexus sediminis</name>
    <dbReference type="NCBI Taxonomy" id="470826"/>
    <lineage>
        <taxon>Bacteria</taxon>
        <taxon>Pseudomonadati</taxon>
        <taxon>Bacteroidota</taxon>
        <taxon>Flavobacteriia</taxon>
        <taxon>Flavobacteriales</taxon>
        <taxon>Flavobacteriaceae</taxon>
        <taxon>Psychroflexus</taxon>
    </lineage>
</organism>
<dbReference type="AlphaFoldDB" id="A0A1G7W983"/>
<dbReference type="EMBL" id="FNCW01000005">
    <property type="protein sequence ID" value="SDG68492.1"/>
    <property type="molecule type" value="Genomic_DNA"/>
</dbReference>
<accession>A0A1G7W983</accession>
<dbReference type="InterPro" id="IPR009097">
    <property type="entry name" value="Cyclic_Pdiesterase"/>
</dbReference>
<dbReference type="PANTHER" id="PTHR40037:SF1">
    <property type="entry name" value="PHOSPHOESTERASE SAOUHSC_00951-RELATED"/>
    <property type="match status" value="1"/>
</dbReference>
<sequence length="181" mass="21172">MSMYFIALIPQDELKAGITALKKEMAERFDSSHALRLPPHITLQIPFNVEDEKESEFITTLEKFTKQQTAFRVVLSGFGSFRASVIYIDVLHPQPIVKLHEQLLEVTRDLIEEKPEGEKKEMNPHITIAYRDLSKDKFNEAWAEFSRRSFEEIFVADRLFLLKHNGKTWDILKEFEMKAVD</sequence>
<proteinExistence type="predicted"/>
<dbReference type="Pfam" id="PF13563">
    <property type="entry name" value="2_5_RNA_ligase2"/>
    <property type="match status" value="1"/>
</dbReference>
<name>A0A1G7W983_9FLAO</name>